<keyword evidence="4 7" id="KW-0472">Membrane</keyword>
<evidence type="ECO:0000256" key="8">
    <source>
        <dbReference type="SAM" id="MobiDB-lite"/>
    </source>
</evidence>
<comment type="catalytic activity">
    <reaction evidence="7">
        <text>a peptidoglycan chain = a peptidoglycan chain with N-acetyl-1,6-anhydromuramyl-[peptide] at the reducing end + a peptidoglycan chain with N-acetylglucosamine at the non-reducing end.</text>
        <dbReference type="EC" id="4.2.2.29"/>
    </reaction>
</comment>
<evidence type="ECO:0000256" key="3">
    <source>
        <dbReference type="ARBA" id="ARBA00022989"/>
    </source>
</evidence>
<dbReference type="GO" id="GO:0008932">
    <property type="term" value="F:lytic endotransglycosylase activity"/>
    <property type="evidence" value="ECO:0007669"/>
    <property type="project" value="UniProtKB-UniRule"/>
</dbReference>
<evidence type="ECO:0000256" key="4">
    <source>
        <dbReference type="ARBA" id="ARBA00023136"/>
    </source>
</evidence>
<evidence type="ECO:0000256" key="1">
    <source>
        <dbReference type="ARBA" id="ARBA00022475"/>
    </source>
</evidence>
<keyword evidence="2 7" id="KW-0812">Transmembrane</keyword>
<evidence type="ECO:0000313" key="9">
    <source>
        <dbReference type="EMBL" id="QKM63635.1"/>
    </source>
</evidence>
<keyword evidence="6 7" id="KW-0961">Cell wall biogenesis/degradation</keyword>
<dbReference type="EMBL" id="CP028941">
    <property type="protein sequence ID" value="QKM63635.1"/>
    <property type="molecule type" value="Genomic_DNA"/>
</dbReference>
<accession>A0A6M9PXZ1</accession>
<keyword evidence="5 7" id="KW-0456">Lyase</keyword>
<dbReference type="RefSeq" id="WP_173942720.1">
    <property type="nucleotide sequence ID" value="NZ_CP028941.1"/>
</dbReference>
<dbReference type="NCBIfam" id="TIGR00247">
    <property type="entry name" value="endolytic transglycosylase MltG"/>
    <property type="match status" value="1"/>
</dbReference>
<keyword evidence="7" id="KW-0997">Cell inner membrane</keyword>
<evidence type="ECO:0000256" key="5">
    <source>
        <dbReference type="ARBA" id="ARBA00023239"/>
    </source>
</evidence>
<proteinExistence type="inferred from homology"/>
<dbReference type="AlphaFoldDB" id="A0A6M9PXZ1"/>
<evidence type="ECO:0000313" key="10">
    <source>
        <dbReference type="Proteomes" id="UP000500806"/>
    </source>
</evidence>
<dbReference type="GO" id="GO:0071555">
    <property type="term" value="P:cell wall organization"/>
    <property type="evidence" value="ECO:0007669"/>
    <property type="project" value="UniProtKB-KW"/>
</dbReference>
<sequence>MSKKFQRRSLFRKKPSFRSRYSYLLRLLLAVVALLLTLYAAIFLLPVIPNVTNIPADSKALPKESASYKVKILPQSGLSTISRQLVDQGIETYPIVFQIAARAIFVGTSLKPGTYLLPLNASLGNVILQIARGDRIRESIAIIPGMTIWQLRAVIDAHPALIHQTKGMSNKQLLQSLNLNYPSDEGIFFPDTYIFDPDDSDLFIYRRAAQAMQKQLNAAWELRDIKTPLKTPYELLILASIIEKETGRSSDRPLVASVFINRLNINMPLQTDPTVIYGIGPRFDGNLRKTDLRKDTPYNTYMRKGLPPTPIAMPSKESLRAAVQPAQSNALYFVSRGDGTSQFSKSLSEHENAVDRYQRKQVALSRKTTQ</sequence>
<dbReference type="GO" id="GO:0009252">
    <property type="term" value="P:peptidoglycan biosynthetic process"/>
    <property type="evidence" value="ECO:0007669"/>
    <property type="project" value="UniProtKB-UniRule"/>
</dbReference>
<keyword evidence="1 7" id="KW-1003">Cell membrane</keyword>
<dbReference type="HAMAP" id="MF_02065">
    <property type="entry name" value="MltG"/>
    <property type="match status" value="1"/>
</dbReference>
<dbReference type="Gene3D" id="3.30.160.60">
    <property type="entry name" value="Classic Zinc Finger"/>
    <property type="match status" value="1"/>
</dbReference>
<dbReference type="Proteomes" id="UP000500806">
    <property type="component" value="Chromosome"/>
</dbReference>
<evidence type="ECO:0000256" key="2">
    <source>
        <dbReference type="ARBA" id="ARBA00022692"/>
    </source>
</evidence>
<organism evidence="9 10">
    <name type="scientific">Polynucleobacter antarcticus</name>
    <dbReference type="NCBI Taxonomy" id="1743162"/>
    <lineage>
        <taxon>Bacteria</taxon>
        <taxon>Pseudomonadati</taxon>
        <taxon>Pseudomonadota</taxon>
        <taxon>Betaproteobacteria</taxon>
        <taxon>Burkholderiales</taxon>
        <taxon>Burkholderiaceae</taxon>
        <taxon>Polynucleobacter</taxon>
    </lineage>
</organism>
<name>A0A6M9PXZ1_9BURK</name>
<keyword evidence="3 7" id="KW-1133">Transmembrane helix</keyword>
<feature type="region of interest" description="Disordered" evidence="8">
    <location>
        <begin position="342"/>
        <end position="370"/>
    </location>
</feature>
<comment type="function">
    <text evidence="7">Functions as a peptidoglycan terminase that cleaves nascent peptidoglycan strands endolytically to terminate their elongation.</text>
</comment>
<reference evidence="9 10" key="1">
    <citation type="submission" date="2018-04" db="EMBL/GenBank/DDBJ databases">
        <title>Polynucleobacter sp. LimPoW16 genome.</title>
        <authorList>
            <person name="Hahn M.W."/>
        </authorList>
    </citation>
    <scope>NUCLEOTIDE SEQUENCE [LARGE SCALE GENOMIC DNA]</scope>
    <source>
        <strain evidence="9 10">LimPoW16</strain>
    </source>
</reference>
<feature type="site" description="Important for catalytic activity" evidence="7">
    <location>
        <position position="245"/>
    </location>
</feature>
<keyword evidence="10" id="KW-1185">Reference proteome</keyword>
<feature type="compositionally biased region" description="Basic and acidic residues" evidence="8">
    <location>
        <begin position="347"/>
        <end position="358"/>
    </location>
</feature>
<dbReference type="PANTHER" id="PTHR30518:SF2">
    <property type="entry name" value="ENDOLYTIC MUREIN TRANSGLYCOSYLASE"/>
    <property type="match status" value="1"/>
</dbReference>
<dbReference type="KEGG" id="pani:DCO16_05455"/>
<dbReference type="GO" id="GO:0005886">
    <property type="term" value="C:plasma membrane"/>
    <property type="evidence" value="ECO:0007669"/>
    <property type="project" value="UniProtKB-UniRule"/>
</dbReference>
<evidence type="ECO:0000256" key="6">
    <source>
        <dbReference type="ARBA" id="ARBA00023316"/>
    </source>
</evidence>
<dbReference type="Gene3D" id="3.30.1490.480">
    <property type="entry name" value="Endolytic murein transglycosylase"/>
    <property type="match status" value="1"/>
</dbReference>
<dbReference type="PANTHER" id="PTHR30518">
    <property type="entry name" value="ENDOLYTIC MUREIN TRANSGLYCOSYLASE"/>
    <property type="match status" value="1"/>
</dbReference>
<evidence type="ECO:0000256" key="7">
    <source>
        <dbReference type="HAMAP-Rule" id="MF_02065"/>
    </source>
</evidence>
<dbReference type="Pfam" id="PF02618">
    <property type="entry name" value="YceG"/>
    <property type="match status" value="1"/>
</dbReference>
<gene>
    <name evidence="7 9" type="primary">mltG</name>
    <name evidence="9" type="ORF">DCO16_05455</name>
</gene>
<protein>
    <recommendedName>
        <fullName evidence="7">Endolytic murein transglycosylase</fullName>
        <ecNumber evidence="7">4.2.2.29</ecNumber>
    </recommendedName>
    <alternativeName>
        <fullName evidence="7">Peptidoglycan lytic transglycosylase</fullName>
    </alternativeName>
    <alternativeName>
        <fullName evidence="7">Peptidoglycan polymerization terminase</fullName>
    </alternativeName>
</protein>
<dbReference type="EC" id="4.2.2.29" evidence="7"/>
<comment type="similarity">
    <text evidence="7">Belongs to the transglycosylase MltG family.</text>
</comment>
<dbReference type="CDD" id="cd08010">
    <property type="entry name" value="MltG_like"/>
    <property type="match status" value="1"/>
</dbReference>
<dbReference type="InterPro" id="IPR003770">
    <property type="entry name" value="MLTG-like"/>
</dbReference>